<dbReference type="AlphaFoldDB" id="A0A8T4C8F3"/>
<proteinExistence type="predicted"/>
<dbReference type="Proteomes" id="UP000774699">
    <property type="component" value="Unassembled WGS sequence"/>
</dbReference>
<reference evidence="2" key="1">
    <citation type="submission" date="2019-03" db="EMBL/GenBank/DDBJ databases">
        <title>Lake Tanganyika Metagenome-Assembled Genomes (MAGs).</title>
        <authorList>
            <person name="Tran P."/>
        </authorList>
    </citation>
    <scope>NUCLEOTIDE SEQUENCE</scope>
    <source>
        <strain evidence="2">M_DeepCast_50m_m2_156</strain>
    </source>
</reference>
<sequence length="131" mass="14047">MKQHAWVGVFILVLILGPIIHAATTATTLFVFNVPTNRGHTITYGGNCNANRFFFNETDANFDPDTDGNGTKVRPSPVRRTTVTTDYNYVPITAPSTTHMASGGFITSNPPGDNNSPTGEINNAGYGNIEA</sequence>
<accession>A0A8T4C8F3</accession>
<evidence type="ECO:0000256" key="1">
    <source>
        <dbReference type="SAM" id="MobiDB-lite"/>
    </source>
</evidence>
<organism evidence="2 3">
    <name type="scientific">Candidatus Iainarchaeum sp</name>
    <dbReference type="NCBI Taxonomy" id="3101447"/>
    <lineage>
        <taxon>Archaea</taxon>
        <taxon>Candidatus Iainarchaeota</taxon>
        <taxon>Candidatus Iainarchaeia</taxon>
        <taxon>Candidatus Iainarchaeales</taxon>
        <taxon>Candidatus Iainarchaeaceae</taxon>
        <taxon>Candidatus Iainarchaeum</taxon>
    </lineage>
</organism>
<comment type="caution">
    <text evidence="2">The sequence shown here is derived from an EMBL/GenBank/DDBJ whole genome shotgun (WGS) entry which is preliminary data.</text>
</comment>
<dbReference type="EMBL" id="VGJJ01000057">
    <property type="protein sequence ID" value="MBM3282597.1"/>
    <property type="molecule type" value="Genomic_DNA"/>
</dbReference>
<evidence type="ECO:0000313" key="3">
    <source>
        <dbReference type="Proteomes" id="UP000774699"/>
    </source>
</evidence>
<feature type="non-terminal residue" evidence="2">
    <location>
        <position position="131"/>
    </location>
</feature>
<name>A0A8T4C8F3_9ARCH</name>
<gene>
    <name evidence="2" type="ORF">FJY86_04655</name>
</gene>
<feature type="compositionally biased region" description="Polar residues" evidence="1">
    <location>
        <begin position="109"/>
        <end position="121"/>
    </location>
</feature>
<protein>
    <submittedName>
        <fullName evidence="2">Uncharacterized protein</fullName>
    </submittedName>
</protein>
<evidence type="ECO:0000313" key="2">
    <source>
        <dbReference type="EMBL" id="MBM3282597.1"/>
    </source>
</evidence>
<feature type="region of interest" description="Disordered" evidence="1">
    <location>
        <begin position="109"/>
        <end position="131"/>
    </location>
</feature>